<dbReference type="SMART" id="SM00849">
    <property type="entry name" value="Lactamase_B"/>
    <property type="match status" value="1"/>
</dbReference>
<sequence>MRFCSLGSGSGGNATLVEASQGITRTQLLVDCGFSLRELTRRLERAGSGLDQLNGVFITHEHGDHVGCALALSQRHRIPLWTSRGTWRAIGNPDFDHTLLHFARDAEGIALGDLQVQPFAVPHDAQEPLHLRCSDGARHLGLVTDLGCTSARVIQALQACDALLLECNHDATLLKGSSYPASVKKRISGTHGHLSNDQAADLLMQCMHPRLGTVIAAHLSERNNRPELAAQAIADVLGRNLSDIPVAHQARGSPWFDLG</sequence>
<dbReference type="SUPFAM" id="SSF56281">
    <property type="entry name" value="Metallo-hydrolase/oxidoreductase"/>
    <property type="match status" value="1"/>
</dbReference>
<protein>
    <submittedName>
        <fullName evidence="2">MBL fold metallo-hydrolase</fullName>
    </submittedName>
</protein>
<dbReference type="Gene3D" id="3.60.15.10">
    <property type="entry name" value="Ribonuclease Z/Hydroxyacylglutathione hydrolase-like"/>
    <property type="match status" value="1"/>
</dbReference>
<keyword evidence="3" id="KW-1185">Reference proteome</keyword>
<dbReference type="RefSeq" id="WP_273597093.1">
    <property type="nucleotide sequence ID" value="NZ_JAQQXS010000010.1"/>
</dbReference>
<dbReference type="EMBL" id="JAQQXS010000010">
    <property type="protein sequence ID" value="MDC8785978.1"/>
    <property type="molecule type" value="Genomic_DNA"/>
</dbReference>
<comment type="caution">
    <text evidence="2">The sequence shown here is derived from an EMBL/GenBank/DDBJ whole genome shotgun (WGS) entry which is preliminary data.</text>
</comment>
<evidence type="ECO:0000313" key="3">
    <source>
        <dbReference type="Proteomes" id="UP001219862"/>
    </source>
</evidence>
<dbReference type="InterPro" id="IPR052533">
    <property type="entry name" value="WalJ/YycJ-like"/>
</dbReference>
<evidence type="ECO:0000313" key="2">
    <source>
        <dbReference type="EMBL" id="MDC8785978.1"/>
    </source>
</evidence>
<organism evidence="2 3">
    <name type="scientific">Roseateles koreensis</name>
    <dbReference type="NCBI Taxonomy" id="2987526"/>
    <lineage>
        <taxon>Bacteria</taxon>
        <taxon>Pseudomonadati</taxon>
        <taxon>Pseudomonadota</taxon>
        <taxon>Betaproteobacteria</taxon>
        <taxon>Burkholderiales</taxon>
        <taxon>Sphaerotilaceae</taxon>
        <taxon>Roseateles</taxon>
    </lineage>
</organism>
<evidence type="ECO:0000259" key="1">
    <source>
        <dbReference type="SMART" id="SM00849"/>
    </source>
</evidence>
<reference evidence="2 3" key="1">
    <citation type="submission" date="2022-10" db="EMBL/GenBank/DDBJ databases">
        <title>paucibacter sp. hw8 Genome sequencing.</title>
        <authorList>
            <person name="Park S."/>
        </authorList>
    </citation>
    <scope>NUCLEOTIDE SEQUENCE [LARGE SCALE GENOMIC DNA]</scope>
    <source>
        <strain evidence="3">hw8</strain>
    </source>
</reference>
<dbReference type="PANTHER" id="PTHR47619">
    <property type="entry name" value="METALLO-HYDROLASE YYCJ-RELATED"/>
    <property type="match status" value="1"/>
</dbReference>
<dbReference type="Proteomes" id="UP001219862">
    <property type="component" value="Unassembled WGS sequence"/>
</dbReference>
<accession>A0ABT5KUE2</accession>
<gene>
    <name evidence="2" type="ORF">PRZ01_12330</name>
</gene>
<proteinExistence type="predicted"/>
<dbReference type="InterPro" id="IPR001279">
    <property type="entry name" value="Metallo-B-lactamas"/>
</dbReference>
<name>A0ABT5KUE2_9BURK</name>
<feature type="domain" description="Metallo-beta-lactamase" evidence="1">
    <location>
        <begin position="11"/>
        <end position="191"/>
    </location>
</feature>
<dbReference type="InterPro" id="IPR036866">
    <property type="entry name" value="RibonucZ/Hydroxyglut_hydro"/>
</dbReference>
<dbReference type="PANTHER" id="PTHR47619:SF1">
    <property type="entry name" value="EXODEOXYRIBONUCLEASE WALJ"/>
    <property type="match status" value="1"/>
</dbReference>
<dbReference type="Pfam" id="PF12706">
    <property type="entry name" value="Lactamase_B_2"/>
    <property type="match status" value="1"/>
</dbReference>